<name>A0A8D2MVD7_ZONAL</name>
<keyword evidence="2" id="KW-0175">Coiled coil</keyword>
<feature type="region of interest" description="Disordered" evidence="3">
    <location>
        <begin position="279"/>
        <end position="302"/>
    </location>
</feature>
<accession>A0A8D2MVD7</accession>
<comment type="similarity">
    <text evidence="1">Belongs to the FAM13 family.</text>
</comment>
<feature type="compositionally biased region" description="Polar residues" evidence="3">
    <location>
        <begin position="646"/>
        <end position="674"/>
    </location>
</feature>
<dbReference type="InterPro" id="IPR059029">
    <property type="entry name" value="FAM13A_dom"/>
</dbReference>
<dbReference type="Proteomes" id="UP000694413">
    <property type="component" value="Unassembled WGS sequence"/>
</dbReference>
<dbReference type="InterPro" id="IPR039102">
    <property type="entry name" value="FAM13"/>
</dbReference>
<dbReference type="Pfam" id="PF00620">
    <property type="entry name" value="RhoGAP"/>
    <property type="match status" value="1"/>
</dbReference>
<proteinExistence type="inferred from homology"/>
<reference evidence="5" key="2">
    <citation type="submission" date="2025-09" db="UniProtKB">
        <authorList>
            <consortium name="Ensembl"/>
        </authorList>
    </citation>
    <scope>IDENTIFICATION</scope>
</reference>
<feature type="region of interest" description="Disordered" evidence="3">
    <location>
        <begin position="741"/>
        <end position="762"/>
    </location>
</feature>
<dbReference type="Ensembl" id="ENSZALT00000017124.1">
    <property type="protein sequence ID" value="ENSZALP00000012471.1"/>
    <property type="gene ID" value="ENSZALG00000010448.1"/>
</dbReference>
<sequence>MGAGASLSICQSFSSIQVRHTTNKVSPELQFSREGSTFGVPLETLVEDAKQCGVPSLVAQMVEYLEVFGLERVGIFRVGGSANKIKELRQKYNQGEKVDLINDGDVDSVASLLKLFLKELPVAVFPDNICSGLLKTFQEHKINTTECIENLRQLLSCLPKAHQNLLQFLSAFLLKVATYSAVNFMTLENLAIVFGPALFKIPVSPLACEEQRLYNGLLLYLLQHQEMLFVDLDPCFSQRQADGLQASSTEDAGGDELTLLSIQDKSFNTTALAECDGYSDSVHEDQAGSSSPRDNDNKENYPDNSAVLEERQLPLQDTQQHKQQVLTDCALKPEMGNLKLRKPKPIAKLENGKSHEESQELECALPGLSEWQGKAGCSANNYAQNVALKCQEAVVRLQPRIDQSTSISPKEATDQFNSLNENSLLKLQALETDLCSAFLPAQEETPQLPAPKDTAPSPAHSSVQADGASCGEQYHFISPIIDFNLMHQQRDSEEPVPAHRDWQNDMESSPQEHHSLGTSRLLYHITDGDNPLLSPRCSIFSQSQRFNLDTESAPSPPSAQPFMMPRSSSRCSCEDCKEPQTVTQLTKHLQSLKRKIRKYEEKFEQEKKYLPSHGDKTSNPEVLKWMNALAKGRKQLKELKLRMSEEQNCTSPVPQRNEQCEGSGTSKEAGTQEATGMEPTPSVEETMDSVLRRLKEKRQHFNLPETIKVTKQEKSLMKPLYDRYRIIKKLLAAPSLITTIQEEEDSDEDHSQSSHELSSGPVSCFPVEEHLCYSQEESEPAHISPLDEKKVYRQTALSMSNLHEATMPVLLEHLRETRADKKRLRKTLREFEEQFYKQTGRSPQKEDRVPMAEEYSEYKHTKAKIRLLEVLISKHDISKTI</sequence>
<feature type="region of interest" description="Disordered" evidence="3">
    <location>
        <begin position="445"/>
        <end position="466"/>
    </location>
</feature>
<feature type="compositionally biased region" description="Basic and acidic residues" evidence="3">
    <location>
        <begin position="489"/>
        <end position="503"/>
    </location>
</feature>
<dbReference type="CTD" id="220965"/>
<evidence type="ECO:0000256" key="1">
    <source>
        <dbReference type="ARBA" id="ARBA00007549"/>
    </source>
</evidence>
<keyword evidence="6" id="KW-1185">Reference proteome</keyword>
<dbReference type="Gene3D" id="1.10.555.10">
    <property type="entry name" value="Rho GTPase activation protein"/>
    <property type="match status" value="1"/>
</dbReference>
<organism evidence="5 6">
    <name type="scientific">Zonotrichia albicollis</name>
    <name type="common">White-throated sparrow</name>
    <name type="synonym">Fringilla albicollis</name>
    <dbReference type="NCBI Taxonomy" id="44394"/>
    <lineage>
        <taxon>Eukaryota</taxon>
        <taxon>Metazoa</taxon>
        <taxon>Chordata</taxon>
        <taxon>Craniata</taxon>
        <taxon>Vertebrata</taxon>
        <taxon>Euteleostomi</taxon>
        <taxon>Archelosauria</taxon>
        <taxon>Archosauria</taxon>
        <taxon>Dinosauria</taxon>
        <taxon>Saurischia</taxon>
        <taxon>Theropoda</taxon>
        <taxon>Coelurosauria</taxon>
        <taxon>Aves</taxon>
        <taxon>Neognathae</taxon>
        <taxon>Neoaves</taxon>
        <taxon>Telluraves</taxon>
        <taxon>Australaves</taxon>
        <taxon>Passeriformes</taxon>
        <taxon>Passerellidae</taxon>
        <taxon>Zonotrichia</taxon>
    </lineage>
</organism>
<evidence type="ECO:0000313" key="6">
    <source>
        <dbReference type="Proteomes" id="UP000694413"/>
    </source>
</evidence>
<feature type="region of interest" description="Disordered" evidence="3">
    <location>
        <begin position="644"/>
        <end position="685"/>
    </location>
</feature>
<dbReference type="PANTHER" id="PTHR15904:SF19">
    <property type="entry name" value="PROTEIN FAM13C"/>
    <property type="match status" value="1"/>
</dbReference>
<dbReference type="PROSITE" id="PS50238">
    <property type="entry name" value="RHOGAP"/>
    <property type="match status" value="1"/>
</dbReference>
<evidence type="ECO:0000313" key="5">
    <source>
        <dbReference type="Ensembl" id="ENSZALP00000012471.1"/>
    </source>
</evidence>
<evidence type="ECO:0000256" key="3">
    <source>
        <dbReference type="SAM" id="MobiDB-lite"/>
    </source>
</evidence>
<gene>
    <name evidence="5" type="primary">FAM13C</name>
</gene>
<evidence type="ECO:0000259" key="4">
    <source>
        <dbReference type="PROSITE" id="PS50238"/>
    </source>
</evidence>
<evidence type="ECO:0000256" key="2">
    <source>
        <dbReference type="SAM" id="Coils"/>
    </source>
</evidence>
<dbReference type="SMART" id="SM00324">
    <property type="entry name" value="RhoGAP"/>
    <property type="match status" value="1"/>
</dbReference>
<dbReference type="AlphaFoldDB" id="A0A8D2MVD7"/>
<feature type="domain" description="Rho-GAP" evidence="4">
    <location>
        <begin position="40"/>
        <end position="229"/>
    </location>
</feature>
<feature type="region of interest" description="Disordered" evidence="3">
    <location>
        <begin position="489"/>
        <end position="515"/>
    </location>
</feature>
<protein>
    <submittedName>
        <fullName evidence="5">Family with sequence similarity 13 member C</fullName>
    </submittedName>
</protein>
<dbReference type="CDD" id="cd00159">
    <property type="entry name" value="RhoGAP"/>
    <property type="match status" value="1"/>
</dbReference>
<dbReference type="GO" id="GO:0007165">
    <property type="term" value="P:signal transduction"/>
    <property type="evidence" value="ECO:0007669"/>
    <property type="project" value="InterPro"/>
</dbReference>
<dbReference type="InterPro" id="IPR000198">
    <property type="entry name" value="RhoGAP_dom"/>
</dbReference>
<dbReference type="InterPro" id="IPR008936">
    <property type="entry name" value="Rho_GTPase_activation_prot"/>
</dbReference>
<dbReference type="Pfam" id="PF26116">
    <property type="entry name" value="FAM13A"/>
    <property type="match status" value="1"/>
</dbReference>
<reference evidence="5" key="1">
    <citation type="submission" date="2025-08" db="UniProtKB">
        <authorList>
            <consortium name="Ensembl"/>
        </authorList>
    </citation>
    <scope>IDENTIFICATION</scope>
</reference>
<dbReference type="SUPFAM" id="SSF48350">
    <property type="entry name" value="GTPase activation domain, GAP"/>
    <property type="match status" value="1"/>
</dbReference>
<dbReference type="PANTHER" id="PTHR15904">
    <property type="entry name" value="FAM13"/>
    <property type="match status" value="1"/>
</dbReference>
<feature type="coiled-coil region" evidence="2">
    <location>
        <begin position="582"/>
        <end position="609"/>
    </location>
</feature>